<evidence type="ECO:0000259" key="6">
    <source>
        <dbReference type="Pfam" id="PF23659"/>
    </source>
</evidence>
<dbReference type="Pfam" id="PF23659">
    <property type="entry name" value="UFL1"/>
    <property type="match status" value="1"/>
</dbReference>
<name>A0A2T7PGM7_POMCA</name>
<dbReference type="InterPro" id="IPR056761">
    <property type="entry name" value="Ufl1-like_C"/>
</dbReference>
<dbReference type="Proteomes" id="UP000245119">
    <property type="component" value="Linkage Group LG4"/>
</dbReference>
<sequence>MADLDELRKYQLEFQRVQNTAAKQKLSERNVVELVKKLVELKLVDVLYTSDGKEYLTSQHLTKEILDELAVQGGRINLVDLQQALNVDLSHIESKVNELVKHDKNLTLVLGQLISSSYHDKLADEINDRLHEQGHVTVAELANLYDLPAEFVRELIEEKIGTAIKGQVDIQDKDVVFTDSFVSRMTARIRGGFSALTVPVPVGIIRNRTGCHERLFHTILEDLIKQGRIKGSISGGHQDKSVFYPDIYTRSQNQWVDSFYAQNGYLEYDSLVRLGIPDVKNYVKKRFKNEKLLFLKSCCVGPTIQDQIEASIDDALSSDSWVDIAAVLPSSFDSNDIGKLLTHCTQGRQGALVCANSIVASQKLISNSAKLFGDVIQQKAEQNVKQNPALLKGDGDKITVSKVILDENVAHEDKKEQRRKKAAAGSRKEGTGGREIKTKSTKKKGRGRDLENDSDDDVTAAAGGGGRHPDLVFMDRKEIEQVLESQSEFKECPEELITEIASQLYRPLNKQYQEAARSIFLQVSGSGTSADRKKSFGELQERVSGLWTNARLFEKGSKLFKDPNQTNLAKHLLKTLCTDMTNILVSALATEHMVSISEDTHLSTEARLKLINSLPKDVQAPLMKLHQTLNGQSLEEFFTTLENLCSSSHLSIMLKKPDKKKERQLVFAHRQTLSDQLKGENDPAMAMHLAVVLLFQTFTQAMVHAPGRLVPAVLQHLQESLDAEKYQSLTLFQDLVVQRVQAEANGEQQKVQDLMQELETMLPKIKEIALTTKRSVQTHEDQ</sequence>
<evidence type="ECO:0008006" key="10">
    <source>
        <dbReference type="Google" id="ProtNLM"/>
    </source>
</evidence>
<dbReference type="Pfam" id="PF25870">
    <property type="entry name" value="WHD_UFL1_5th"/>
    <property type="match status" value="1"/>
</dbReference>
<dbReference type="InterPro" id="IPR056579">
    <property type="entry name" value="Ufl1_N"/>
</dbReference>
<keyword evidence="2" id="KW-0808">Transferase</keyword>
<evidence type="ECO:0000313" key="8">
    <source>
        <dbReference type="EMBL" id="PVD32567.1"/>
    </source>
</evidence>
<evidence type="ECO:0000256" key="2">
    <source>
        <dbReference type="ARBA" id="ARBA00022679"/>
    </source>
</evidence>
<dbReference type="InterPro" id="IPR056580">
    <property type="entry name" value="Ufl1_dom"/>
</dbReference>
<dbReference type="AlphaFoldDB" id="A0A2T7PGM7"/>
<feature type="domain" description="E3 UFM1-protein ligase-like C-terminal" evidence="7">
    <location>
        <begin position="662"/>
        <end position="768"/>
    </location>
</feature>
<dbReference type="GO" id="GO:1990592">
    <property type="term" value="P:protein K69-linked ufmylation"/>
    <property type="evidence" value="ECO:0007669"/>
    <property type="project" value="TreeGrafter"/>
</dbReference>
<dbReference type="Pfam" id="PF25041">
    <property type="entry name" value="UFL1_C"/>
    <property type="match status" value="1"/>
</dbReference>
<gene>
    <name evidence="8" type="ORF">C0Q70_08008</name>
</gene>
<evidence type="ECO:0000256" key="4">
    <source>
        <dbReference type="SAM" id="MobiDB-lite"/>
    </source>
</evidence>
<dbReference type="GO" id="GO:0032434">
    <property type="term" value="P:regulation of proteasomal ubiquitin-dependent protein catabolic process"/>
    <property type="evidence" value="ECO:0007669"/>
    <property type="project" value="TreeGrafter"/>
</dbReference>
<dbReference type="InterPro" id="IPR018611">
    <property type="entry name" value="Ufl1"/>
</dbReference>
<evidence type="ECO:0000259" key="5">
    <source>
        <dbReference type="Pfam" id="PF09743"/>
    </source>
</evidence>
<evidence type="ECO:0000256" key="3">
    <source>
        <dbReference type="ARBA" id="ARBA00022786"/>
    </source>
</evidence>
<dbReference type="STRING" id="400727.A0A2T7PGM7"/>
<organism evidence="8 9">
    <name type="scientific">Pomacea canaliculata</name>
    <name type="common">Golden apple snail</name>
    <dbReference type="NCBI Taxonomy" id="400727"/>
    <lineage>
        <taxon>Eukaryota</taxon>
        <taxon>Metazoa</taxon>
        <taxon>Spiralia</taxon>
        <taxon>Lophotrochozoa</taxon>
        <taxon>Mollusca</taxon>
        <taxon>Gastropoda</taxon>
        <taxon>Caenogastropoda</taxon>
        <taxon>Architaenioglossa</taxon>
        <taxon>Ampullarioidea</taxon>
        <taxon>Ampullariidae</taxon>
        <taxon>Pomacea</taxon>
    </lineage>
</organism>
<comment type="similarity">
    <text evidence="1">Belongs to the UFL1 family.</text>
</comment>
<feature type="domain" description="E3 UFM1-protein ligase 1-like" evidence="6">
    <location>
        <begin position="537"/>
        <end position="657"/>
    </location>
</feature>
<evidence type="ECO:0000256" key="1">
    <source>
        <dbReference type="ARBA" id="ARBA00010789"/>
    </source>
</evidence>
<reference evidence="8 9" key="1">
    <citation type="submission" date="2018-04" db="EMBL/GenBank/DDBJ databases">
        <title>The genome of golden apple snail Pomacea canaliculata provides insight into stress tolerance and invasive adaptation.</title>
        <authorList>
            <person name="Liu C."/>
            <person name="Liu B."/>
            <person name="Ren Y."/>
            <person name="Zhang Y."/>
            <person name="Wang H."/>
            <person name="Li S."/>
            <person name="Jiang F."/>
            <person name="Yin L."/>
            <person name="Zhang G."/>
            <person name="Qian W."/>
            <person name="Fan W."/>
        </authorList>
    </citation>
    <scope>NUCLEOTIDE SEQUENCE [LARGE SCALE GENOMIC DNA]</scope>
    <source>
        <strain evidence="8">SZHN2017</strain>
        <tissue evidence="8">Muscle</tissue>
    </source>
</reference>
<accession>A0A2T7PGM7</accession>
<feature type="region of interest" description="Disordered" evidence="4">
    <location>
        <begin position="410"/>
        <end position="472"/>
    </location>
</feature>
<evidence type="ECO:0000313" key="9">
    <source>
        <dbReference type="Proteomes" id="UP000245119"/>
    </source>
</evidence>
<feature type="compositionally biased region" description="Basic and acidic residues" evidence="4">
    <location>
        <begin position="426"/>
        <end position="438"/>
    </location>
</feature>
<dbReference type="PANTHER" id="PTHR31057:SF0">
    <property type="entry name" value="E3 UFM1-PROTEIN LIGASE 1"/>
    <property type="match status" value="1"/>
</dbReference>
<dbReference type="OMA" id="CILHASG"/>
<dbReference type="GO" id="GO:0005789">
    <property type="term" value="C:endoplasmic reticulum membrane"/>
    <property type="evidence" value="ECO:0007669"/>
    <property type="project" value="TreeGrafter"/>
</dbReference>
<dbReference type="EMBL" id="PZQS01000004">
    <property type="protein sequence ID" value="PVD32567.1"/>
    <property type="molecule type" value="Genomic_DNA"/>
</dbReference>
<dbReference type="GO" id="GO:0034976">
    <property type="term" value="P:response to endoplasmic reticulum stress"/>
    <property type="evidence" value="ECO:0007669"/>
    <property type="project" value="TreeGrafter"/>
</dbReference>
<dbReference type="PANTHER" id="PTHR31057">
    <property type="entry name" value="E3 UFM1-PROTEIN LIGASE 1"/>
    <property type="match status" value="1"/>
</dbReference>
<dbReference type="OrthoDB" id="10258297at2759"/>
<proteinExistence type="inferred from homology"/>
<feature type="domain" description="E3 UFM1-protein ligase 1-like N-terminal" evidence="5">
    <location>
        <begin position="6"/>
        <end position="283"/>
    </location>
</feature>
<protein>
    <recommendedName>
        <fullName evidence="10">E3 UFM1-protein transferase 1 homolog</fullName>
    </recommendedName>
</protein>
<dbReference type="GO" id="GO:0061666">
    <property type="term" value="F:UFM1 ligase activity"/>
    <property type="evidence" value="ECO:0007669"/>
    <property type="project" value="InterPro"/>
</dbReference>
<keyword evidence="9" id="KW-1185">Reference proteome</keyword>
<keyword evidence="3" id="KW-0833">Ubl conjugation pathway</keyword>
<comment type="caution">
    <text evidence="8">The sequence shown here is derived from an EMBL/GenBank/DDBJ whole genome shotgun (WGS) entry which is preliminary data.</text>
</comment>
<dbReference type="Pfam" id="PF09743">
    <property type="entry name" value="E3_UFM1_ligase"/>
    <property type="match status" value="1"/>
</dbReference>
<evidence type="ECO:0000259" key="7">
    <source>
        <dbReference type="Pfam" id="PF25041"/>
    </source>
</evidence>